<dbReference type="InterPro" id="IPR029044">
    <property type="entry name" value="Nucleotide-diphossugar_trans"/>
</dbReference>
<evidence type="ECO:0000259" key="5">
    <source>
        <dbReference type="Pfam" id="PF00535"/>
    </source>
</evidence>
<keyword evidence="3 6" id="KW-0808">Transferase</keyword>
<dbReference type="KEGG" id="nbe:Back2_14010"/>
<dbReference type="OrthoDB" id="7615426at2"/>
<reference evidence="6 7" key="1">
    <citation type="submission" date="2018-11" db="EMBL/GenBank/DDBJ databases">
        <title>Complete genome sequence of Nocardioides baekrokdamisoli strain KCTC 39748.</title>
        <authorList>
            <person name="Kang S.W."/>
            <person name="Lee K.C."/>
            <person name="Kim K.K."/>
            <person name="Kim J.S."/>
            <person name="Kim D.S."/>
            <person name="Ko S.H."/>
            <person name="Yang S.H."/>
            <person name="Shin Y.K."/>
            <person name="Lee J.S."/>
        </authorList>
    </citation>
    <scope>NUCLEOTIDE SEQUENCE [LARGE SCALE GENOMIC DNA]</scope>
    <source>
        <strain evidence="6 7">KCTC 39748</strain>
    </source>
</reference>
<keyword evidence="4" id="KW-1133">Transmembrane helix</keyword>
<dbReference type="GO" id="GO:0016757">
    <property type="term" value="F:glycosyltransferase activity"/>
    <property type="evidence" value="ECO:0007669"/>
    <property type="project" value="UniProtKB-KW"/>
</dbReference>
<dbReference type="RefSeq" id="WP_125568022.1">
    <property type="nucleotide sequence ID" value="NZ_AP019307.1"/>
</dbReference>
<evidence type="ECO:0000256" key="4">
    <source>
        <dbReference type="SAM" id="Phobius"/>
    </source>
</evidence>
<dbReference type="InterPro" id="IPR001173">
    <property type="entry name" value="Glyco_trans_2-like"/>
</dbReference>
<dbReference type="PANTHER" id="PTHR43630">
    <property type="entry name" value="POLY-BETA-1,6-N-ACETYL-D-GLUCOSAMINE SYNTHASE"/>
    <property type="match status" value="1"/>
</dbReference>
<keyword evidence="7" id="KW-1185">Reference proteome</keyword>
<protein>
    <submittedName>
        <fullName evidence="6">Glycosyl transferase</fullName>
    </submittedName>
</protein>
<evidence type="ECO:0000313" key="7">
    <source>
        <dbReference type="Proteomes" id="UP000271573"/>
    </source>
</evidence>
<dbReference type="EMBL" id="AP019307">
    <property type="protein sequence ID" value="BBH17114.1"/>
    <property type="molecule type" value="Genomic_DNA"/>
</dbReference>
<comment type="similarity">
    <text evidence="1">Belongs to the glycosyltransferase 2 family.</text>
</comment>
<name>A0A3G9J0W7_9ACTN</name>
<feature type="transmembrane region" description="Helical" evidence="4">
    <location>
        <begin position="296"/>
        <end position="316"/>
    </location>
</feature>
<evidence type="ECO:0000256" key="2">
    <source>
        <dbReference type="ARBA" id="ARBA00022676"/>
    </source>
</evidence>
<sequence length="339" mass="36941">MRLIEPLVEAPVSVEQIPRVALLTTVYNEAGSIHSFLRSIDAQEFRPSQVVIVDAGSDDGTVEALREWAEVSDLEVQVIVSHGASISRGRNIALAECEASWVAVTDAGNSLDPTWLKELANGTAPDVDVVAGFFEPLPGSFKQSVIGVTITPLLAEIDPKSFLPSSRSVIFRTSILKSVGGYPEWLDYCEDLVLDLMLKKVGARFEFAPGAIARWDARGTFSAYFKQYFRYARGDGKAGLWRRRHAARYTAYAVGAALVALSVAVSVYWLLLLAVLGSIYSRKFAARVFARRGVFGARWMLALALVPVVVAIGDVAKMCGYPIGLAHAKAHRSQWSAYA</sequence>
<evidence type="ECO:0000256" key="3">
    <source>
        <dbReference type="ARBA" id="ARBA00022679"/>
    </source>
</evidence>
<dbReference type="SUPFAM" id="SSF53448">
    <property type="entry name" value="Nucleotide-diphospho-sugar transferases"/>
    <property type="match status" value="1"/>
</dbReference>
<organism evidence="6 7">
    <name type="scientific">Nocardioides baekrokdamisoli</name>
    <dbReference type="NCBI Taxonomy" id="1804624"/>
    <lineage>
        <taxon>Bacteria</taxon>
        <taxon>Bacillati</taxon>
        <taxon>Actinomycetota</taxon>
        <taxon>Actinomycetes</taxon>
        <taxon>Propionibacteriales</taxon>
        <taxon>Nocardioidaceae</taxon>
        <taxon>Nocardioides</taxon>
    </lineage>
</organism>
<feature type="domain" description="Glycosyltransferase 2-like" evidence="5">
    <location>
        <begin position="24"/>
        <end position="132"/>
    </location>
</feature>
<dbReference type="PANTHER" id="PTHR43630:SF1">
    <property type="entry name" value="POLY-BETA-1,6-N-ACETYL-D-GLUCOSAMINE SYNTHASE"/>
    <property type="match status" value="1"/>
</dbReference>
<proteinExistence type="inferred from homology"/>
<gene>
    <name evidence="6" type="ORF">Back2_14010</name>
</gene>
<keyword evidence="4" id="KW-0472">Membrane</keyword>
<dbReference type="Pfam" id="PF00535">
    <property type="entry name" value="Glycos_transf_2"/>
    <property type="match status" value="1"/>
</dbReference>
<feature type="transmembrane region" description="Helical" evidence="4">
    <location>
        <begin position="251"/>
        <end position="276"/>
    </location>
</feature>
<accession>A0A3G9J0W7</accession>
<dbReference type="Proteomes" id="UP000271573">
    <property type="component" value="Chromosome"/>
</dbReference>
<evidence type="ECO:0000256" key="1">
    <source>
        <dbReference type="ARBA" id="ARBA00006739"/>
    </source>
</evidence>
<keyword evidence="2" id="KW-0328">Glycosyltransferase</keyword>
<dbReference type="Gene3D" id="3.90.550.10">
    <property type="entry name" value="Spore Coat Polysaccharide Biosynthesis Protein SpsA, Chain A"/>
    <property type="match status" value="1"/>
</dbReference>
<keyword evidence="4" id="KW-0812">Transmembrane</keyword>
<dbReference type="AlphaFoldDB" id="A0A3G9J0W7"/>
<evidence type="ECO:0000313" key="6">
    <source>
        <dbReference type="EMBL" id="BBH17114.1"/>
    </source>
</evidence>